<evidence type="ECO:0000313" key="3">
    <source>
        <dbReference type="WBParaSite" id="nRc.2.0.1.t29781-RA"/>
    </source>
</evidence>
<feature type="coiled-coil region" evidence="1">
    <location>
        <begin position="12"/>
        <end position="137"/>
    </location>
</feature>
<name>A0A915JU38_ROMCU</name>
<keyword evidence="1" id="KW-0175">Coiled coil</keyword>
<organism evidence="2 3">
    <name type="scientific">Romanomermis culicivorax</name>
    <name type="common">Nematode worm</name>
    <dbReference type="NCBI Taxonomy" id="13658"/>
    <lineage>
        <taxon>Eukaryota</taxon>
        <taxon>Metazoa</taxon>
        <taxon>Ecdysozoa</taxon>
        <taxon>Nematoda</taxon>
        <taxon>Enoplea</taxon>
        <taxon>Dorylaimia</taxon>
        <taxon>Mermithida</taxon>
        <taxon>Mermithoidea</taxon>
        <taxon>Mermithidae</taxon>
        <taxon>Romanomermis</taxon>
    </lineage>
</organism>
<dbReference type="WBParaSite" id="nRc.2.0.1.t29781-RA">
    <property type="protein sequence ID" value="nRc.2.0.1.t29781-RA"/>
    <property type="gene ID" value="nRc.2.0.1.g29781"/>
</dbReference>
<keyword evidence="2" id="KW-1185">Reference proteome</keyword>
<proteinExistence type="predicted"/>
<evidence type="ECO:0000256" key="1">
    <source>
        <dbReference type="SAM" id="Coils"/>
    </source>
</evidence>
<protein>
    <submittedName>
        <fullName evidence="3">Uncharacterized protein</fullName>
    </submittedName>
</protein>
<accession>A0A915JU38</accession>
<dbReference type="Proteomes" id="UP000887565">
    <property type="component" value="Unplaced"/>
</dbReference>
<reference evidence="3" key="1">
    <citation type="submission" date="2022-11" db="UniProtKB">
        <authorList>
            <consortium name="WormBaseParasite"/>
        </authorList>
    </citation>
    <scope>IDENTIFICATION</scope>
</reference>
<evidence type="ECO:0000313" key="2">
    <source>
        <dbReference type="Proteomes" id="UP000887565"/>
    </source>
</evidence>
<sequence>MIGIVNSIFSENKNLNDLLDENRKQIDDAAKHCTNLEKDLESTSQELSILKHEYEKSLKILRKELKKEQNSKLELEEKCRDLDDLIKMKDDLERKFEDLSRQKAISEFLEKQSNETIKDLLRQHDEDKKSIESLSVEVSKFRLISEQNAVRDVHFRNLNDTYNRLNEISKSLRHENNGFKIALHRFRYYRSVLIDQKHYLQINLDRYRDMVDEILEFLRVNQFSTPNFMKNRLKINNNSKSEIAEFDGKKSRKTPSFKSVGLVILAYFFLNKRYNSCLKLRSTLSIDKHDSFL</sequence>
<dbReference type="AlphaFoldDB" id="A0A915JU38"/>